<dbReference type="AlphaFoldDB" id="A0A8S1RMP0"/>
<dbReference type="Proteomes" id="UP000692954">
    <property type="component" value="Unassembled WGS sequence"/>
</dbReference>
<sequence>MGKYDYKRRLLKIQFQNLTILIIKITNQFCYNQIKEQDCISLSSTRFQVFCIILFQQKASRTL</sequence>
<protein>
    <submittedName>
        <fullName evidence="1">Uncharacterized protein</fullName>
    </submittedName>
</protein>
<comment type="caution">
    <text evidence="1">The sequence shown here is derived from an EMBL/GenBank/DDBJ whole genome shotgun (WGS) entry which is preliminary data.</text>
</comment>
<gene>
    <name evidence="1" type="ORF">PSON_ATCC_30995.1.T2500016</name>
</gene>
<accession>A0A8S1RMP0</accession>
<evidence type="ECO:0000313" key="2">
    <source>
        <dbReference type="Proteomes" id="UP000692954"/>
    </source>
</evidence>
<evidence type="ECO:0000313" key="1">
    <source>
        <dbReference type="EMBL" id="CAD8129911.1"/>
    </source>
</evidence>
<organism evidence="1 2">
    <name type="scientific">Paramecium sonneborni</name>
    <dbReference type="NCBI Taxonomy" id="65129"/>
    <lineage>
        <taxon>Eukaryota</taxon>
        <taxon>Sar</taxon>
        <taxon>Alveolata</taxon>
        <taxon>Ciliophora</taxon>
        <taxon>Intramacronucleata</taxon>
        <taxon>Oligohymenophorea</taxon>
        <taxon>Peniculida</taxon>
        <taxon>Parameciidae</taxon>
        <taxon>Paramecium</taxon>
    </lineage>
</organism>
<keyword evidence="2" id="KW-1185">Reference proteome</keyword>
<dbReference type="EMBL" id="CAJJDN010000250">
    <property type="protein sequence ID" value="CAD8129911.1"/>
    <property type="molecule type" value="Genomic_DNA"/>
</dbReference>
<proteinExistence type="predicted"/>
<reference evidence="1" key="1">
    <citation type="submission" date="2021-01" db="EMBL/GenBank/DDBJ databases">
        <authorList>
            <consortium name="Genoscope - CEA"/>
            <person name="William W."/>
        </authorList>
    </citation>
    <scope>NUCLEOTIDE SEQUENCE</scope>
</reference>
<name>A0A8S1RMP0_9CILI</name>